<accession>A0A9W4SCG5</accession>
<feature type="domain" description="ISXO2-like transposase" evidence="7">
    <location>
        <begin position="531"/>
        <end position="644"/>
    </location>
</feature>
<evidence type="ECO:0000256" key="2">
    <source>
        <dbReference type="ARBA" id="ARBA00022980"/>
    </source>
</evidence>
<evidence type="ECO:0000259" key="8">
    <source>
        <dbReference type="SMART" id="SM01382"/>
    </source>
</evidence>
<dbReference type="InterPro" id="IPR008991">
    <property type="entry name" value="Translation_prot_SH3-like_sf"/>
</dbReference>
<protein>
    <submittedName>
        <fullName evidence="10">10739_t:CDS:1</fullName>
    </submittedName>
</protein>
<feature type="domain" description="Large ribosomal subunit protein uL2 C-terminal" evidence="8">
    <location>
        <begin position="128"/>
        <end position="250"/>
    </location>
</feature>
<dbReference type="Pfam" id="PF03947">
    <property type="entry name" value="Ribosomal_L2_C"/>
    <property type="match status" value="1"/>
</dbReference>
<evidence type="ECO:0000256" key="4">
    <source>
        <dbReference type="SAM" id="Coils"/>
    </source>
</evidence>
<feature type="domain" description="Large ribosomal subunit protein uL2 RNA-binding" evidence="9">
    <location>
        <begin position="43"/>
        <end position="120"/>
    </location>
</feature>
<dbReference type="InterPro" id="IPR022671">
    <property type="entry name" value="Ribosomal_uL2_CS"/>
</dbReference>
<feature type="region of interest" description="Disordered" evidence="5">
    <location>
        <begin position="546"/>
        <end position="565"/>
    </location>
</feature>
<keyword evidence="3" id="KW-0687">Ribonucleoprotein</keyword>
<dbReference type="SMART" id="SM01126">
    <property type="entry name" value="DDE_Tnp_IS1595"/>
    <property type="match status" value="1"/>
</dbReference>
<dbReference type="InterPro" id="IPR012340">
    <property type="entry name" value="NA-bd_OB-fold"/>
</dbReference>
<organism evidence="10 11">
    <name type="scientific">Funneliformis geosporum</name>
    <dbReference type="NCBI Taxonomy" id="1117311"/>
    <lineage>
        <taxon>Eukaryota</taxon>
        <taxon>Fungi</taxon>
        <taxon>Fungi incertae sedis</taxon>
        <taxon>Mucoromycota</taxon>
        <taxon>Glomeromycotina</taxon>
        <taxon>Glomeromycetes</taxon>
        <taxon>Glomerales</taxon>
        <taxon>Glomeraceae</taxon>
        <taxon>Funneliformis</taxon>
    </lineage>
</organism>
<dbReference type="EMBL" id="CAMKVN010000131">
    <property type="protein sequence ID" value="CAI2164090.1"/>
    <property type="molecule type" value="Genomic_DNA"/>
</dbReference>
<evidence type="ECO:0000259" key="9">
    <source>
        <dbReference type="SMART" id="SM01383"/>
    </source>
</evidence>
<comment type="similarity">
    <text evidence="1">Belongs to the universal ribosomal protein uL2 family.</text>
</comment>
<dbReference type="Gene3D" id="2.30.30.30">
    <property type="match status" value="1"/>
</dbReference>
<dbReference type="InterPro" id="IPR024445">
    <property type="entry name" value="Tnp_ISXO2-like"/>
</dbReference>
<dbReference type="FunFam" id="2.30.30.30:FF:000001">
    <property type="entry name" value="50S ribosomal protein L2"/>
    <property type="match status" value="1"/>
</dbReference>
<dbReference type="SMART" id="SM01383">
    <property type="entry name" value="Ribosomal_L2"/>
    <property type="match status" value="1"/>
</dbReference>
<dbReference type="OrthoDB" id="268576at2759"/>
<dbReference type="PANTHER" id="PTHR13691:SF5">
    <property type="entry name" value="LARGE RIBOSOMAL SUBUNIT PROTEIN UL2M"/>
    <property type="match status" value="1"/>
</dbReference>
<evidence type="ECO:0000313" key="10">
    <source>
        <dbReference type="EMBL" id="CAI2164090.1"/>
    </source>
</evidence>
<keyword evidence="2" id="KW-0689">Ribosomal protein</keyword>
<dbReference type="SUPFAM" id="SSF50104">
    <property type="entry name" value="Translation proteins SH3-like domain"/>
    <property type="match status" value="1"/>
</dbReference>
<dbReference type="Gene3D" id="1.10.287.40">
    <property type="entry name" value="Serine-tRNA synthetase, tRNA binding domain"/>
    <property type="match status" value="1"/>
</dbReference>
<dbReference type="GO" id="GO:0015934">
    <property type="term" value="C:large ribosomal subunit"/>
    <property type="evidence" value="ECO:0007669"/>
    <property type="project" value="InterPro"/>
</dbReference>
<feature type="region of interest" description="Disordered" evidence="5">
    <location>
        <begin position="226"/>
        <end position="245"/>
    </location>
</feature>
<dbReference type="Gene3D" id="2.40.50.140">
    <property type="entry name" value="Nucleic acid-binding proteins"/>
    <property type="match status" value="1"/>
</dbReference>
<feature type="transmembrane region" description="Helical" evidence="6">
    <location>
        <begin position="449"/>
        <end position="467"/>
    </location>
</feature>
<dbReference type="AlphaFoldDB" id="A0A9W4SCG5"/>
<keyword evidence="11" id="KW-1185">Reference proteome</keyword>
<evidence type="ECO:0000256" key="3">
    <source>
        <dbReference type="ARBA" id="ARBA00023274"/>
    </source>
</evidence>
<dbReference type="Pfam" id="PF12762">
    <property type="entry name" value="DDE_Tnp_IS1595"/>
    <property type="match status" value="1"/>
</dbReference>
<dbReference type="GO" id="GO:0003723">
    <property type="term" value="F:RNA binding"/>
    <property type="evidence" value="ECO:0007669"/>
    <property type="project" value="InterPro"/>
</dbReference>
<proteinExistence type="inferred from homology"/>
<evidence type="ECO:0000256" key="6">
    <source>
        <dbReference type="SAM" id="Phobius"/>
    </source>
</evidence>
<dbReference type="GO" id="GO:0002181">
    <property type="term" value="P:cytoplasmic translation"/>
    <property type="evidence" value="ECO:0007669"/>
    <property type="project" value="TreeGrafter"/>
</dbReference>
<reference evidence="10" key="1">
    <citation type="submission" date="2022-08" db="EMBL/GenBank/DDBJ databases">
        <authorList>
            <person name="Kallberg Y."/>
            <person name="Tangrot J."/>
            <person name="Rosling A."/>
        </authorList>
    </citation>
    <scope>NUCLEOTIDE SEQUENCE</scope>
    <source>
        <strain evidence="10">Wild A</strain>
    </source>
</reference>
<dbReference type="InterPro" id="IPR042103">
    <property type="entry name" value="SerRS_1_N_sf"/>
</dbReference>
<keyword evidence="6" id="KW-1133">Transmembrane helix</keyword>
<dbReference type="GO" id="GO:0003735">
    <property type="term" value="F:structural constituent of ribosome"/>
    <property type="evidence" value="ECO:0007669"/>
    <property type="project" value="InterPro"/>
</dbReference>
<dbReference type="InterPro" id="IPR022669">
    <property type="entry name" value="Ribosomal_uL2_C"/>
</dbReference>
<dbReference type="InterPro" id="IPR005880">
    <property type="entry name" value="Ribosomal_uL2_bac/org-type"/>
</dbReference>
<comment type="caution">
    <text evidence="10">The sequence shown here is derived from an EMBL/GenBank/DDBJ whole genome shotgun (WGS) entry which is preliminary data.</text>
</comment>
<dbReference type="InterPro" id="IPR002171">
    <property type="entry name" value="Ribosomal_uL2"/>
</dbReference>
<keyword evidence="6" id="KW-0472">Membrane</keyword>
<dbReference type="InterPro" id="IPR014726">
    <property type="entry name" value="Ribosomal_uL2_dom3"/>
</dbReference>
<dbReference type="InterPro" id="IPR014722">
    <property type="entry name" value="Rib_uL2_dom2"/>
</dbReference>
<dbReference type="PROSITE" id="PS00467">
    <property type="entry name" value="RIBOSOMAL_L2"/>
    <property type="match status" value="1"/>
</dbReference>
<dbReference type="NCBIfam" id="TIGR01171">
    <property type="entry name" value="rplB_bact"/>
    <property type="match status" value="1"/>
</dbReference>
<dbReference type="SUPFAM" id="SSF50249">
    <property type="entry name" value="Nucleic acid-binding proteins"/>
    <property type="match status" value="1"/>
</dbReference>
<keyword evidence="6" id="KW-0812">Transmembrane</keyword>
<dbReference type="GO" id="GO:0016740">
    <property type="term" value="F:transferase activity"/>
    <property type="evidence" value="ECO:0007669"/>
    <property type="project" value="InterPro"/>
</dbReference>
<dbReference type="Pfam" id="PF00181">
    <property type="entry name" value="Ribosomal_L2_N"/>
    <property type="match status" value="1"/>
</dbReference>
<evidence type="ECO:0000259" key="7">
    <source>
        <dbReference type="SMART" id="SM01126"/>
    </source>
</evidence>
<sequence length="730" mass="82603">MKTVKPIANSSRNTILVNYREKLVPNTEKTPRKLLKMLKSHSGRNNQGRITMRHQGGGHKRIYRVIDFKRYDKDGVEGLVKTIEYDPNRNCFISLISHRDGSFVFIITPEGLKVNDKIISGESENIPLKVGNNLPLSYIPVNTSIHNLELKPKKGGQLLRSAGTYGEIIGKEPGSKYVLVKLMSKEVRKVLASCRATIGKVSNGEANLVKLGIRPTVRGSAMNPVDHPHGGGEGKAGIGRPSPLTPWGKKTLEKDQARLDKMVDLHLQVDCKPHKTCQSCSKKIEAGESYVTIMRAGGEGIAGYRCNACSCSSCHGEKGNREDGLCFSCFIGKRNFENARDDMNRILKIQNEAHEIRQETDNLNTETNDCQQEFNRLNTETQSQPIQQTINNFNQLITRLQQLVQQAGNTRQRINNLSELSPLLFNCQEKQNELNSLLNKQGGNKFTDYLPYILGGVGIILVIGLIGPNSKVYKCKKNRYKCKDTSKYFNVKTKTIFENTKLPLQIWFKAFYLFGRKKGNSSLGLARELVMLDGFVEIDETYVGGKQKNKHKDKKVPNSQGRSQKDKVSMLVMAGRNGNVIVQVVPNVQRKTLEPIIEKYVKKGANLFIELSSLPVVELRLTWLKTLTLILKERYADEFAFRYNTRKYSEQEKLDLMLLSSANGKNYCSTCKIKEHLAQHEKENLSKESEFDKIIKVALNTPPLKLKDLKEKLKKEREEKRNSENKKNSK</sequence>
<evidence type="ECO:0000256" key="1">
    <source>
        <dbReference type="ARBA" id="ARBA00005636"/>
    </source>
</evidence>
<dbReference type="Gene3D" id="4.10.950.10">
    <property type="entry name" value="Ribosomal protein L2, domain 3"/>
    <property type="match status" value="1"/>
</dbReference>
<dbReference type="PANTHER" id="PTHR13691">
    <property type="entry name" value="RIBOSOMAL PROTEIN L2"/>
    <property type="match status" value="1"/>
</dbReference>
<name>A0A9W4SCG5_9GLOM</name>
<gene>
    <name evidence="10" type="ORF">FWILDA_LOCUS1390</name>
</gene>
<dbReference type="InterPro" id="IPR022666">
    <property type="entry name" value="Ribosomal_uL2_RNA-bd_dom"/>
</dbReference>
<feature type="coiled-coil region" evidence="4">
    <location>
        <begin position="346"/>
        <end position="420"/>
    </location>
</feature>
<keyword evidence="4" id="KW-0175">Coiled coil</keyword>
<evidence type="ECO:0000313" key="11">
    <source>
        <dbReference type="Proteomes" id="UP001153678"/>
    </source>
</evidence>
<evidence type="ECO:0000256" key="5">
    <source>
        <dbReference type="SAM" id="MobiDB-lite"/>
    </source>
</evidence>
<dbReference type="Proteomes" id="UP001153678">
    <property type="component" value="Unassembled WGS sequence"/>
</dbReference>
<dbReference type="SMART" id="SM01382">
    <property type="entry name" value="Ribosomal_L2_C"/>
    <property type="match status" value="1"/>
</dbReference>